<dbReference type="Proteomes" id="UP000886998">
    <property type="component" value="Unassembled WGS sequence"/>
</dbReference>
<sequence>MKIRNGFLDLFVSPNGYRVVRRQEEKRIGRDRTKIEVKTGTDQKAANRSIFWSDSSNWVAATPVACWTNLSGTKTSENDCFLTRLLL</sequence>
<dbReference type="EMBL" id="BMAV01023876">
    <property type="protein sequence ID" value="GFS28212.1"/>
    <property type="molecule type" value="Genomic_DNA"/>
</dbReference>
<reference evidence="1" key="1">
    <citation type="submission" date="2020-08" db="EMBL/GenBank/DDBJ databases">
        <title>Multicomponent nature underlies the extraordinary mechanical properties of spider dragline silk.</title>
        <authorList>
            <person name="Kono N."/>
            <person name="Nakamura H."/>
            <person name="Mori M."/>
            <person name="Yoshida Y."/>
            <person name="Ohtoshi R."/>
            <person name="Malay A.D."/>
            <person name="Moran D.A.P."/>
            <person name="Tomita M."/>
            <person name="Numata K."/>
            <person name="Arakawa K."/>
        </authorList>
    </citation>
    <scope>NUCLEOTIDE SEQUENCE</scope>
</reference>
<comment type="caution">
    <text evidence="1">The sequence shown here is derived from an EMBL/GenBank/DDBJ whole genome shotgun (WGS) entry which is preliminary data.</text>
</comment>
<evidence type="ECO:0000313" key="1">
    <source>
        <dbReference type="EMBL" id="GFS28212.1"/>
    </source>
</evidence>
<keyword evidence="2" id="KW-1185">Reference proteome</keyword>
<name>A0A8X6M7J3_9ARAC</name>
<gene>
    <name evidence="1" type="ORF">TNIN_184991</name>
</gene>
<accession>A0A8X6M7J3</accession>
<protein>
    <submittedName>
        <fullName evidence="1">Uncharacterized protein</fullName>
    </submittedName>
</protein>
<evidence type="ECO:0000313" key="2">
    <source>
        <dbReference type="Proteomes" id="UP000886998"/>
    </source>
</evidence>
<organism evidence="1 2">
    <name type="scientific">Trichonephila inaurata madagascariensis</name>
    <dbReference type="NCBI Taxonomy" id="2747483"/>
    <lineage>
        <taxon>Eukaryota</taxon>
        <taxon>Metazoa</taxon>
        <taxon>Ecdysozoa</taxon>
        <taxon>Arthropoda</taxon>
        <taxon>Chelicerata</taxon>
        <taxon>Arachnida</taxon>
        <taxon>Araneae</taxon>
        <taxon>Araneomorphae</taxon>
        <taxon>Entelegynae</taxon>
        <taxon>Araneoidea</taxon>
        <taxon>Nephilidae</taxon>
        <taxon>Trichonephila</taxon>
        <taxon>Trichonephila inaurata</taxon>
    </lineage>
</organism>
<proteinExistence type="predicted"/>
<dbReference type="AlphaFoldDB" id="A0A8X6M7J3"/>